<dbReference type="AlphaFoldDB" id="A0A8J1YBV7"/>
<comment type="caution">
    <text evidence="1">The sequence shown here is derived from an EMBL/GenBank/DDBJ whole genome shotgun (WGS) entry which is preliminary data.</text>
</comment>
<dbReference type="SUPFAM" id="SSF53850">
    <property type="entry name" value="Periplasmic binding protein-like II"/>
    <property type="match status" value="1"/>
</dbReference>
<evidence type="ECO:0000313" key="1">
    <source>
        <dbReference type="EMBL" id="CAH1800687.1"/>
    </source>
</evidence>
<dbReference type="PANTHER" id="PTHR35841:SF1">
    <property type="entry name" value="PHOSPHONATES-BINDING PERIPLASMIC PROTEIN"/>
    <property type="match status" value="1"/>
</dbReference>
<dbReference type="Gene3D" id="3.40.190.10">
    <property type="entry name" value="Periplasmic binding protein-like II"/>
    <property type="match status" value="2"/>
</dbReference>
<protein>
    <submittedName>
        <fullName evidence="1">Uncharacterized protein</fullName>
    </submittedName>
</protein>
<dbReference type="OrthoDB" id="5310573at2759"/>
<dbReference type="Proteomes" id="UP000749559">
    <property type="component" value="Unassembled WGS sequence"/>
</dbReference>
<organism evidence="1 2">
    <name type="scientific">Owenia fusiformis</name>
    <name type="common">Polychaete worm</name>
    <dbReference type="NCBI Taxonomy" id="6347"/>
    <lineage>
        <taxon>Eukaryota</taxon>
        <taxon>Metazoa</taxon>
        <taxon>Spiralia</taxon>
        <taxon>Lophotrochozoa</taxon>
        <taxon>Annelida</taxon>
        <taxon>Polychaeta</taxon>
        <taxon>Sedentaria</taxon>
        <taxon>Canalipalpata</taxon>
        <taxon>Sabellida</taxon>
        <taxon>Oweniida</taxon>
        <taxon>Oweniidae</taxon>
        <taxon>Owenia</taxon>
    </lineage>
</organism>
<name>A0A8J1YBV7_OWEFU</name>
<reference evidence="1" key="1">
    <citation type="submission" date="2022-03" db="EMBL/GenBank/DDBJ databases">
        <authorList>
            <person name="Martin C."/>
        </authorList>
    </citation>
    <scope>NUCLEOTIDE SEQUENCE</scope>
</reference>
<dbReference type="EMBL" id="CAIIXF020000012">
    <property type="protein sequence ID" value="CAH1800687.1"/>
    <property type="molecule type" value="Genomic_DNA"/>
</dbReference>
<keyword evidence="2" id="KW-1185">Reference proteome</keyword>
<dbReference type="Pfam" id="PF12974">
    <property type="entry name" value="Phosphonate-bd"/>
    <property type="match status" value="1"/>
</dbReference>
<gene>
    <name evidence="1" type="ORF">OFUS_LOCUS24544</name>
</gene>
<sequence length="281" mass="31892">MSNSTPLRFITYLSPSVPVGLFEAVVHYLEESLGREIQLIYESRWSGPPSDRVDPFTANNADIGVMCSSVFLKLVEEKKTSIEFLELGAVHTHPRSEARPIYFGDIVVHSDNKDKFDNFEKLKGCKWGYNDPESLSGNISVLAHLKKCGTNASFFGHIIQSGSHIESLKMILHKTIDAAAVDSNSLINFVNSYPEQRENLHVMTSLGPFPIYPFVANSRLPAETKTKIKEALLNMHKSVTWEEKLQKYGVQKFTKTDMSLYDKEKEIKEYMKGLKIETVYY</sequence>
<evidence type="ECO:0000313" key="2">
    <source>
        <dbReference type="Proteomes" id="UP000749559"/>
    </source>
</evidence>
<accession>A0A8J1YBV7</accession>
<proteinExistence type="predicted"/>
<dbReference type="PANTHER" id="PTHR35841">
    <property type="entry name" value="PHOSPHONATES-BINDING PERIPLASMIC PROTEIN"/>
    <property type="match status" value="1"/>
</dbReference>